<feature type="repeat" description="WD" evidence="3">
    <location>
        <begin position="326"/>
        <end position="366"/>
    </location>
</feature>
<sequence>MSAPFLTFLNIPAQLYQEDGVGGRQFAPSLGYPHQSSRSSSSSSTTYVAIITRHGKTFTKVLNPSSINASPSHSSVLRGRKRALSGGGGSSSGLFFNPSSLQKKTKLLLFWSTGGSKRNSSITHHAEQLLNESSMVITARTTECSLYKLPTEILIRILHHLHTAANVLEVAQTSRRLYSVCHDHHIWYQLLSEHYFIPTTTPSDRCLQIYKDHVELDRRWARGDAHVFYLNEDEEHKDSVYAIAWIDAKTIVSVSRDRSIKVWDLGTRNCLFTRCDAHQGSILCLTIMSQPLNAATTKRPLFAVTGSSDTACTVWSLPEWNPVRQFSGHSHSVLSILAINDEIVATASRDATIQIWRITDGKVYHVLRGHTEAVNGVKRFDDQRIVSASGDGTLKIWCLKTGECLETLTSDIGGLSCMQVVDNTTIWAGGLSSYIQVWKYRTTDRIWETKVTLKSGHTNLLRTIDSLEGKVITAGYDKVIKVWDSQTGKCLLNFQSGHSSKIFSILLGRTHIVSAGHDKRIMVLDFAYLLANELVR</sequence>
<keyword evidence="7" id="KW-1185">Reference proteome</keyword>
<dbReference type="InterPro" id="IPR015943">
    <property type="entry name" value="WD40/YVTN_repeat-like_dom_sf"/>
</dbReference>
<reference evidence="6" key="2">
    <citation type="submission" date="2023-02" db="EMBL/GenBank/DDBJ databases">
        <authorList>
            <consortium name="DOE Joint Genome Institute"/>
            <person name="Mondo S.J."/>
            <person name="Chang Y."/>
            <person name="Wang Y."/>
            <person name="Ahrendt S."/>
            <person name="Andreopoulos W."/>
            <person name="Barry K."/>
            <person name="Beard J."/>
            <person name="Benny G.L."/>
            <person name="Blankenship S."/>
            <person name="Bonito G."/>
            <person name="Cuomo C."/>
            <person name="Desiro A."/>
            <person name="Gervers K.A."/>
            <person name="Hundley H."/>
            <person name="Kuo A."/>
            <person name="LaButti K."/>
            <person name="Lang B.F."/>
            <person name="Lipzen A."/>
            <person name="O'Donnell K."/>
            <person name="Pangilinan J."/>
            <person name="Reynolds N."/>
            <person name="Sandor L."/>
            <person name="Smith M.W."/>
            <person name="Tsang A."/>
            <person name="Grigoriev I.V."/>
            <person name="Stajich J.E."/>
            <person name="Spatafora J.W."/>
        </authorList>
    </citation>
    <scope>NUCLEOTIDE SEQUENCE</scope>
    <source>
        <strain evidence="6">RSA 2281</strain>
    </source>
</reference>
<evidence type="ECO:0000256" key="3">
    <source>
        <dbReference type="PROSITE-ProRule" id="PRU00221"/>
    </source>
</evidence>
<dbReference type="InterPro" id="IPR001680">
    <property type="entry name" value="WD40_rpt"/>
</dbReference>
<organism evidence="6 7">
    <name type="scientific">Phascolomyces articulosus</name>
    <dbReference type="NCBI Taxonomy" id="60185"/>
    <lineage>
        <taxon>Eukaryota</taxon>
        <taxon>Fungi</taxon>
        <taxon>Fungi incertae sedis</taxon>
        <taxon>Mucoromycota</taxon>
        <taxon>Mucoromycotina</taxon>
        <taxon>Mucoromycetes</taxon>
        <taxon>Mucorales</taxon>
        <taxon>Lichtheimiaceae</taxon>
        <taxon>Phascolomyces</taxon>
    </lineage>
</organism>
<dbReference type="Pfam" id="PF00400">
    <property type="entry name" value="WD40"/>
    <property type="match status" value="3"/>
</dbReference>
<dbReference type="SMART" id="SM00320">
    <property type="entry name" value="WD40"/>
    <property type="match status" value="8"/>
</dbReference>
<evidence type="ECO:0000313" key="7">
    <source>
        <dbReference type="Proteomes" id="UP001209540"/>
    </source>
</evidence>
<dbReference type="PROSITE" id="PS50181">
    <property type="entry name" value="FBOX"/>
    <property type="match status" value="1"/>
</dbReference>
<feature type="domain" description="F-box" evidence="5">
    <location>
        <begin position="143"/>
        <end position="190"/>
    </location>
</feature>
<dbReference type="Pfam" id="PF12937">
    <property type="entry name" value="F-box-like"/>
    <property type="match status" value="1"/>
</dbReference>
<dbReference type="PRINTS" id="PR00320">
    <property type="entry name" value="GPROTEINBRPT"/>
</dbReference>
<protein>
    <submittedName>
        <fullName evidence="6">WD40-repeat-containing domain protein</fullName>
    </submittedName>
</protein>
<dbReference type="SUPFAM" id="SSF50978">
    <property type="entry name" value="WD40 repeat-like"/>
    <property type="match status" value="2"/>
</dbReference>
<feature type="repeat" description="WD" evidence="3">
    <location>
        <begin position="233"/>
        <end position="273"/>
    </location>
</feature>
<evidence type="ECO:0000256" key="4">
    <source>
        <dbReference type="SAM" id="MobiDB-lite"/>
    </source>
</evidence>
<dbReference type="EMBL" id="JAIXMP010000020">
    <property type="protein sequence ID" value="KAI9257256.1"/>
    <property type="molecule type" value="Genomic_DNA"/>
</dbReference>
<dbReference type="InterPro" id="IPR019775">
    <property type="entry name" value="WD40_repeat_CS"/>
</dbReference>
<evidence type="ECO:0000313" key="6">
    <source>
        <dbReference type="EMBL" id="KAI9257256.1"/>
    </source>
</evidence>
<dbReference type="InterPro" id="IPR036322">
    <property type="entry name" value="WD40_repeat_dom_sf"/>
</dbReference>
<feature type="repeat" description="WD" evidence="3">
    <location>
        <begin position="454"/>
        <end position="493"/>
    </location>
</feature>
<dbReference type="PROSITE" id="PS00678">
    <property type="entry name" value="WD_REPEATS_1"/>
    <property type="match status" value="2"/>
</dbReference>
<evidence type="ECO:0000256" key="2">
    <source>
        <dbReference type="ARBA" id="ARBA00022737"/>
    </source>
</evidence>
<feature type="region of interest" description="Disordered" evidence="4">
    <location>
        <begin position="62"/>
        <end position="89"/>
    </location>
</feature>
<reference evidence="6" key="1">
    <citation type="journal article" date="2022" name="IScience">
        <title>Evolution of zygomycete secretomes and the origins of terrestrial fungal ecologies.</title>
        <authorList>
            <person name="Chang Y."/>
            <person name="Wang Y."/>
            <person name="Mondo S."/>
            <person name="Ahrendt S."/>
            <person name="Andreopoulos W."/>
            <person name="Barry K."/>
            <person name="Beard J."/>
            <person name="Benny G.L."/>
            <person name="Blankenship S."/>
            <person name="Bonito G."/>
            <person name="Cuomo C."/>
            <person name="Desiro A."/>
            <person name="Gervers K.A."/>
            <person name="Hundley H."/>
            <person name="Kuo A."/>
            <person name="LaButti K."/>
            <person name="Lang B.F."/>
            <person name="Lipzen A."/>
            <person name="O'Donnell K."/>
            <person name="Pangilinan J."/>
            <person name="Reynolds N."/>
            <person name="Sandor L."/>
            <person name="Smith M.E."/>
            <person name="Tsang A."/>
            <person name="Grigoriev I.V."/>
            <person name="Stajich J.E."/>
            <person name="Spatafora J.W."/>
        </authorList>
    </citation>
    <scope>NUCLEOTIDE SEQUENCE</scope>
    <source>
        <strain evidence="6">RSA 2281</strain>
    </source>
</reference>
<keyword evidence="2" id="KW-0677">Repeat</keyword>
<accession>A0AAD5PCC8</accession>
<dbReference type="PROSITE" id="PS50082">
    <property type="entry name" value="WD_REPEATS_2"/>
    <property type="match status" value="4"/>
</dbReference>
<dbReference type="CDD" id="cd00200">
    <property type="entry name" value="WD40"/>
    <property type="match status" value="1"/>
</dbReference>
<proteinExistence type="predicted"/>
<name>A0AAD5PCC8_9FUNG</name>
<dbReference type="PROSITE" id="PS50294">
    <property type="entry name" value="WD_REPEATS_REGION"/>
    <property type="match status" value="3"/>
</dbReference>
<keyword evidence="1 3" id="KW-0853">WD repeat</keyword>
<dbReference type="InterPro" id="IPR001810">
    <property type="entry name" value="F-box_dom"/>
</dbReference>
<feature type="compositionally biased region" description="Low complexity" evidence="4">
    <location>
        <begin position="63"/>
        <end position="75"/>
    </location>
</feature>
<evidence type="ECO:0000256" key="1">
    <source>
        <dbReference type="ARBA" id="ARBA00022574"/>
    </source>
</evidence>
<dbReference type="Proteomes" id="UP001209540">
    <property type="component" value="Unassembled WGS sequence"/>
</dbReference>
<gene>
    <name evidence="6" type="ORF">BDA99DRAFT_515915</name>
</gene>
<dbReference type="Gene3D" id="1.20.1280.50">
    <property type="match status" value="1"/>
</dbReference>
<dbReference type="PANTHER" id="PTHR19848">
    <property type="entry name" value="WD40 REPEAT PROTEIN"/>
    <property type="match status" value="1"/>
</dbReference>
<dbReference type="PANTHER" id="PTHR19848:SF8">
    <property type="entry name" value="F-BOX AND WD REPEAT DOMAIN CONTAINING 7"/>
    <property type="match status" value="1"/>
</dbReference>
<dbReference type="AlphaFoldDB" id="A0AAD5PCC8"/>
<feature type="repeat" description="WD" evidence="3">
    <location>
        <begin position="367"/>
        <end position="407"/>
    </location>
</feature>
<comment type="caution">
    <text evidence="6">The sequence shown here is derived from an EMBL/GenBank/DDBJ whole genome shotgun (WGS) entry which is preliminary data.</text>
</comment>
<dbReference type="InterPro" id="IPR020472">
    <property type="entry name" value="WD40_PAC1"/>
</dbReference>
<evidence type="ECO:0000259" key="5">
    <source>
        <dbReference type="PROSITE" id="PS50181"/>
    </source>
</evidence>
<dbReference type="Gene3D" id="2.130.10.10">
    <property type="entry name" value="YVTN repeat-like/Quinoprotein amine dehydrogenase"/>
    <property type="match status" value="2"/>
</dbReference>